<feature type="region of interest" description="Disordered" evidence="1">
    <location>
        <begin position="1"/>
        <end position="73"/>
    </location>
</feature>
<evidence type="ECO:0000313" key="2">
    <source>
        <dbReference type="EMBL" id="KAK3908240.1"/>
    </source>
</evidence>
<proteinExistence type="predicted"/>
<organism evidence="2 3">
    <name type="scientific">Frankliniella fusca</name>
    <dbReference type="NCBI Taxonomy" id="407009"/>
    <lineage>
        <taxon>Eukaryota</taxon>
        <taxon>Metazoa</taxon>
        <taxon>Ecdysozoa</taxon>
        <taxon>Arthropoda</taxon>
        <taxon>Hexapoda</taxon>
        <taxon>Insecta</taxon>
        <taxon>Pterygota</taxon>
        <taxon>Neoptera</taxon>
        <taxon>Paraneoptera</taxon>
        <taxon>Thysanoptera</taxon>
        <taxon>Terebrantia</taxon>
        <taxon>Thripoidea</taxon>
        <taxon>Thripidae</taxon>
        <taxon>Frankliniella</taxon>
    </lineage>
</organism>
<evidence type="ECO:0000313" key="3">
    <source>
        <dbReference type="Proteomes" id="UP001219518"/>
    </source>
</evidence>
<reference evidence="2" key="1">
    <citation type="submission" date="2021-07" db="EMBL/GenBank/DDBJ databases">
        <authorList>
            <person name="Catto M.A."/>
            <person name="Jacobson A."/>
            <person name="Kennedy G."/>
            <person name="Labadie P."/>
            <person name="Hunt B.G."/>
            <person name="Srinivasan R."/>
        </authorList>
    </citation>
    <scope>NUCLEOTIDE SEQUENCE</scope>
    <source>
        <strain evidence="2">PL_HMW_Pooled</strain>
        <tissue evidence="2">Head</tissue>
    </source>
</reference>
<keyword evidence="3" id="KW-1185">Reference proteome</keyword>
<protein>
    <submittedName>
        <fullName evidence="2">Nuclear-pore anchor</fullName>
    </submittedName>
</protein>
<sequence length="153" mass="16706">MLSYSPQRLAAEPSCGVPAADTQLRRVPAFGRDPSLSPAALRPQPFTKDPPAPARGGRQRRTSQPSDSEDRCHTPVLVALMEHYHGQHRAPLKGTHNDFAKICLRVYTYTDFFEPPVAAGAAAGSRQPPQACKFSWLREPFAGEDEAQPSRAG</sequence>
<accession>A0AAE1L6M9</accession>
<dbReference type="EMBL" id="JAHWGI010000033">
    <property type="protein sequence ID" value="KAK3908240.1"/>
    <property type="molecule type" value="Genomic_DNA"/>
</dbReference>
<comment type="caution">
    <text evidence="2">The sequence shown here is derived from an EMBL/GenBank/DDBJ whole genome shotgun (WGS) entry which is preliminary data.</text>
</comment>
<reference evidence="2" key="2">
    <citation type="journal article" date="2023" name="BMC Genomics">
        <title>Pest status, molecular evolution, and epigenetic factors derived from the genome assembly of Frankliniella fusca, a thysanopteran phytovirus vector.</title>
        <authorList>
            <person name="Catto M.A."/>
            <person name="Labadie P.E."/>
            <person name="Jacobson A.L."/>
            <person name="Kennedy G.G."/>
            <person name="Srinivasan R."/>
            <person name="Hunt B.G."/>
        </authorList>
    </citation>
    <scope>NUCLEOTIDE SEQUENCE</scope>
    <source>
        <strain evidence="2">PL_HMW_Pooled</strain>
    </source>
</reference>
<dbReference type="AlphaFoldDB" id="A0AAE1L6M9"/>
<dbReference type="Proteomes" id="UP001219518">
    <property type="component" value="Unassembled WGS sequence"/>
</dbReference>
<gene>
    <name evidence="2" type="ORF">KUF71_018753</name>
</gene>
<evidence type="ECO:0000256" key="1">
    <source>
        <dbReference type="SAM" id="MobiDB-lite"/>
    </source>
</evidence>
<name>A0AAE1L6M9_9NEOP</name>